<evidence type="ECO:0000313" key="9">
    <source>
        <dbReference type="EMBL" id="MBB5174635.1"/>
    </source>
</evidence>
<reference evidence="9 10" key="1">
    <citation type="submission" date="2020-08" db="EMBL/GenBank/DDBJ databases">
        <title>Genomic Encyclopedia of Type Strains, Phase IV (KMG-IV): sequencing the most valuable type-strain genomes for metagenomic binning, comparative biology and taxonomic classification.</title>
        <authorList>
            <person name="Goeker M."/>
        </authorList>
    </citation>
    <scope>NUCLEOTIDE SEQUENCE [LARGE SCALE GENOMIC DNA]</scope>
    <source>
        <strain evidence="9 10">DSM 24696</strain>
    </source>
</reference>
<feature type="transmembrane region" description="Helical" evidence="8">
    <location>
        <begin position="58"/>
        <end position="78"/>
    </location>
</feature>
<comment type="subcellular location">
    <subcellularLocation>
        <location evidence="1 8">Cell membrane</location>
        <topology evidence="1 8">Multi-pass membrane protein</topology>
    </subcellularLocation>
</comment>
<feature type="transmembrane region" description="Helical" evidence="8">
    <location>
        <begin position="6"/>
        <end position="23"/>
    </location>
</feature>
<dbReference type="PANTHER" id="PTHR30003">
    <property type="entry name" value="L-LACTATE PERMEASE"/>
    <property type="match status" value="1"/>
</dbReference>
<feature type="transmembrane region" description="Helical" evidence="8">
    <location>
        <begin position="30"/>
        <end position="52"/>
    </location>
</feature>
<name>A0A840QTE2_9BACI</name>
<comment type="similarity">
    <text evidence="2 8">Belongs to the lactate permease family.</text>
</comment>
<feature type="transmembrane region" description="Helical" evidence="8">
    <location>
        <begin position="532"/>
        <end position="556"/>
    </location>
</feature>
<evidence type="ECO:0000313" key="10">
    <source>
        <dbReference type="Proteomes" id="UP000551878"/>
    </source>
</evidence>
<feature type="transmembrane region" description="Helical" evidence="8">
    <location>
        <begin position="125"/>
        <end position="147"/>
    </location>
</feature>
<comment type="function">
    <text evidence="8">Uptake of L-lactate across the membrane. Can also transport D-lactate and glycolate.</text>
</comment>
<evidence type="ECO:0000256" key="2">
    <source>
        <dbReference type="ARBA" id="ARBA00010100"/>
    </source>
</evidence>
<dbReference type="Pfam" id="PF02652">
    <property type="entry name" value="Lactate_perm"/>
    <property type="match status" value="1"/>
</dbReference>
<feature type="transmembrane region" description="Helical" evidence="8">
    <location>
        <begin position="404"/>
        <end position="426"/>
    </location>
</feature>
<proteinExistence type="inferred from homology"/>
<feature type="transmembrane region" description="Helical" evidence="8">
    <location>
        <begin position="446"/>
        <end position="468"/>
    </location>
</feature>
<dbReference type="GO" id="GO:0005886">
    <property type="term" value="C:plasma membrane"/>
    <property type="evidence" value="ECO:0007669"/>
    <property type="project" value="UniProtKB-SubCell"/>
</dbReference>
<keyword evidence="5 8" id="KW-0812">Transmembrane</keyword>
<accession>A0A840QTE2</accession>
<dbReference type="EMBL" id="JACHHB010000015">
    <property type="protein sequence ID" value="MBB5174635.1"/>
    <property type="molecule type" value="Genomic_DNA"/>
</dbReference>
<evidence type="ECO:0000256" key="7">
    <source>
        <dbReference type="ARBA" id="ARBA00023136"/>
    </source>
</evidence>
<evidence type="ECO:0000256" key="6">
    <source>
        <dbReference type="ARBA" id="ARBA00022989"/>
    </source>
</evidence>
<feature type="transmembrane region" description="Helical" evidence="8">
    <location>
        <begin position="372"/>
        <end position="392"/>
    </location>
</feature>
<dbReference type="AlphaFoldDB" id="A0A840QTE2"/>
<evidence type="ECO:0000256" key="4">
    <source>
        <dbReference type="ARBA" id="ARBA00022475"/>
    </source>
</evidence>
<feature type="transmembrane region" description="Helical" evidence="8">
    <location>
        <begin position="154"/>
        <end position="176"/>
    </location>
</feature>
<dbReference type="GO" id="GO:0015295">
    <property type="term" value="F:solute:proton symporter activity"/>
    <property type="evidence" value="ECO:0007669"/>
    <property type="project" value="TreeGrafter"/>
</dbReference>
<dbReference type="Proteomes" id="UP000551878">
    <property type="component" value="Unassembled WGS sequence"/>
</dbReference>
<evidence type="ECO:0000256" key="5">
    <source>
        <dbReference type="ARBA" id="ARBA00022692"/>
    </source>
</evidence>
<feature type="transmembrane region" description="Helical" evidence="8">
    <location>
        <begin position="508"/>
        <end position="526"/>
    </location>
</feature>
<feature type="transmembrane region" description="Helical" evidence="8">
    <location>
        <begin position="322"/>
        <end position="341"/>
    </location>
</feature>
<protein>
    <recommendedName>
        <fullName evidence="8">L-lactate permease</fullName>
    </recommendedName>
</protein>
<comment type="caution">
    <text evidence="9">The sequence shown here is derived from an EMBL/GenBank/DDBJ whole genome shotgun (WGS) entry which is preliminary data.</text>
</comment>
<dbReference type="PANTHER" id="PTHR30003:SF0">
    <property type="entry name" value="GLYCOLATE PERMEASE GLCA-RELATED"/>
    <property type="match status" value="1"/>
</dbReference>
<keyword evidence="10" id="KW-1185">Reference proteome</keyword>
<dbReference type="NCBIfam" id="TIGR00795">
    <property type="entry name" value="lctP"/>
    <property type="match status" value="1"/>
</dbReference>
<feature type="transmembrane region" description="Helical" evidence="8">
    <location>
        <begin position="99"/>
        <end position="119"/>
    </location>
</feature>
<keyword evidence="3 8" id="KW-0813">Transport</keyword>
<dbReference type="InterPro" id="IPR003804">
    <property type="entry name" value="Lactate_perm"/>
</dbReference>
<comment type="caution">
    <text evidence="8">Lacks conserved residue(s) required for the propagation of feature annotation.</text>
</comment>
<dbReference type="GO" id="GO:0015129">
    <property type="term" value="F:lactate transmembrane transporter activity"/>
    <property type="evidence" value="ECO:0007669"/>
    <property type="project" value="UniProtKB-UniRule"/>
</dbReference>
<sequence>MTTFIALTPIIAVMVFLVILRMPAMKAMPISLLATAFLAYLYWQVPIIHITASMIEGVIVGISILYIVFGAILLLNTLKISGAIDTIRNSFMKVSGDRRVQAIIIAWSFGSFIEGAAGFGTPAAIAAPLLVALGFPALAAVSLALIANSSPASFGAVGTPVIVGFGEGLVEGAHVFPPVDPFMTDAGGMTSYLRLISAQIMQVDIFVGTLIPLVIVMILTRFFGENRSWKEGLQLWRFALFAGLSFTVPAFIIASTLGPEFPSIFGGLIGLLLVVTAANKGFLLPEQEWQFPDRKDWLQTWVSEELSINDEDEDRKGKNLSLVKAWIPYILVGVILVITRLEQLPFRDPLANVTIGWENILGTTVSEELQPLYLPGFVFIVVVVATIFIHQLNGSEVKEAFSTSGLAIIGSAVTLLTAVPMVRIFINSGQNNAGFQSMPMELADTMSSAIGGFWPLFAPLIGMLGTFISGSTTFSNMMFAIFQFSVGDQIDTDPTLILSLQAMGSNSGNVVSVLNVVAAASVVGLVGKEGVIIRMVLIGALYFAILSGLIGFIYALI</sequence>
<dbReference type="RefSeq" id="WP_184665047.1">
    <property type="nucleotide sequence ID" value="NZ_JACHHB010000015.1"/>
</dbReference>
<keyword evidence="7 8" id="KW-0472">Membrane</keyword>
<feature type="transmembrane region" description="Helical" evidence="8">
    <location>
        <begin position="196"/>
        <end position="223"/>
    </location>
</feature>
<organism evidence="9 10">
    <name type="scientific">Texcoconibacillus texcoconensis</name>
    <dbReference type="NCBI Taxonomy" id="1095777"/>
    <lineage>
        <taxon>Bacteria</taxon>
        <taxon>Bacillati</taxon>
        <taxon>Bacillota</taxon>
        <taxon>Bacilli</taxon>
        <taxon>Bacillales</taxon>
        <taxon>Bacillaceae</taxon>
        <taxon>Texcoconibacillus</taxon>
    </lineage>
</organism>
<feature type="transmembrane region" description="Helical" evidence="8">
    <location>
        <begin position="264"/>
        <end position="284"/>
    </location>
</feature>
<evidence type="ECO:0000256" key="3">
    <source>
        <dbReference type="ARBA" id="ARBA00022448"/>
    </source>
</evidence>
<evidence type="ECO:0000256" key="1">
    <source>
        <dbReference type="ARBA" id="ARBA00004651"/>
    </source>
</evidence>
<keyword evidence="6 8" id="KW-1133">Transmembrane helix</keyword>
<feature type="transmembrane region" description="Helical" evidence="8">
    <location>
        <begin position="235"/>
        <end position="258"/>
    </location>
</feature>
<keyword evidence="4 8" id="KW-1003">Cell membrane</keyword>
<evidence type="ECO:0000256" key="8">
    <source>
        <dbReference type="RuleBase" id="RU365092"/>
    </source>
</evidence>
<gene>
    <name evidence="9" type="ORF">HNQ41_002852</name>
</gene>